<dbReference type="AlphaFoldDB" id="A0A0F9BL38"/>
<sequence length="40" mass="4481">MKQCPKTDCKKCGQCKPKDVKAFNRAAKAATKQENKKLRG</sequence>
<proteinExistence type="predicted"/>
<organism evidence="1">
    <name type="scientific">marine sediment metagenome</name>
    <dbReference type="NCBI Taxonomy" id="412755"/>
    <lineage>
        <taxon>unclassified sequences</taxon>
        <taxon>metagenomes</taxon>
        <taxon>ecological metagenomes</taxon>
    </lineage>
</organism>
<gene>
    <name evidence="1" type="ORF">LCGC14_2514730</name>
</gene>
<evidence type="ECO:0000313" key="1">
    <source>
        <dbReference type="EMBL" id="KKL14532.1"/>
    </source>
</evidence>
<reference evidence="1" key="1">
    <citation type="journal article" date="2015" name="Nature">
        <title>Complex archaea that bridge the gap between prokaryotes and eukaryotes.</title>
        <authorList>
            <person name="Spang A."/>
            <person name="Saw J.H."/>
            <person name="Jorgensen S.L."/>
            <person name="Zaremba-Niedzwiedzka K."/>
            <person name="Martijn J."/>
            <person name="Lind A.E."/>
            <person name="van Eijk R."/>
            <person name="Schleper C."/>
            <person name="Guy L."/>
            <person name="Ettema T.J."/>
        </authorList>
    </citation>
    <scope>NUCLEOTIDE SEQUENCE</scope>
</reference>
<accession>A0A0F9BL38</accession>
<protein>
    <submittedName>
        <fullName evidence="1">Uncharacterized protein</fullName>
    </submittedName>
</protein>
<comment type="caution">
    <text evidence="1">The sequence shown here is derived from an EMBL/GenBank/DDBJ whole genome shotgun (WGS) entry which is preliminary data.</text>
</comment>
<name>A0A0F9BL38_9ZZZZ</name>
<dbReference type="EMBL" id="LAZR01040423">
    <property type="protein sequence ID" value="KKL14532.1"/>
    <property type="molecule type" value="Genomic_DNA"/>
</dbReference>